<dbReference type="AlphaFoldDB" id="A0A0F9Q9T1"/>
<proteinExistence type="predicted"/>
<dbReference type="EMBL" id="LAZR01001687">
    <property type="protein sequence ID" value="KKN40735.1"/>
    <property type="molecule type" value="Genomic_DNA"/>
</dbReference>
<evidence type="ECO:0000313" key="1">
    <source>
        <dbReference type="EMBL" id="KKN40735.1"/>
    </source>
</evidence>
<protein>
    <submittedName>
        <fullName evidence="1">Uncharacterized protein</fullName>
    </submittedName>
</protein>
<accession>A0A0F9Q9T1</accession>
<comment type="caution">
    <text evidence="1">The sequence shown here is derived from an EMBL/GenBank/DDBJ whole genome shotgun (WGS) entry which is preliminary data.</text>
</comment>
<gene>
    <name evidence="1" type="ORF">LCGC14_0730430</name>
</gene>
<reference evidence="1" key="1">
    <citation type="journal article" date="2015" name="Nature">
        <title>Complex archaea that bridge the gap between prokaryotes and eukaryotes.</title>
        <authorList>
            <person name="Spang A."/>
            <person name="Saw J.H."/>
            <person name="Jorgensen S.L."/>
            <person name="Zaremba-Niedzwiedzka K."/>
            <person name="Martijn J."/>
            <person name="Lind A.E."/>
            <person name="van Eijk R."/>
            <person name="Schleper C."/>
            <person name="Guy L."/>
            <person name="Ettema T.J."/>
        </authorList>
    </citation>
    <scope>NUCLEOTIDE SEQUENCE</scope>
</reference>
<organism evidence="1">
    <name type="scientific">marine sediment metagenome</name>
    <dbReference type="NCBI Taxonomy" id="412755"/>
    <lineage>
        <taxon>unclassified sequences</taxon>
        <taxon>metagenomes</taxon>
        <taxon>ecological metagenomes</taxon>
    </lineage>
</organism>
<sequence>MSTIKEDLKAVFDNPDFHGHPGFFELLAEMAELHSSKNHDYGIKSIPLRNLYKCRDMGITPFTGVMVRLTDKWARLESFMQQGVLEVKNESIEDTLMDNALYSILAIILLREEKEAKK</sequence>
<name>A0A0F9Q9T1_9ZZZZ</name>